<dbReference type="RefSeq" id="WP_110344915.1">
    <property type="nucleotide sequence ID" value="NZ_QJHL01000001.1"/>
</dbReference>
<keyword evidence="2" id="KW-0378">Hydrolase</keyword>
<evidence type="ECO:0000256" key="3">
    <source>
        <dbReference type="ARBA" id="ARBA00022839"/>
    </source>
</evidence>
<dbReference type="Pfam" id="PF00929">
    <property type="entry name" value="RNase_T"/>
    <property type="match status" value="1"/>
</dbReference>
<organism evidence="5 6">
    <name type="scientific">Flavobacterium hydrophilum</name>
    <dbReference type="NCBI Taxonomy" id="2211445"/>
    <lineage>
        <taxon>Bacteria</taxon>
        <taxon>Pseudomonadati</taxon>
        <taxon>Bacteroidota</taxon>
        <taxon>Flavobacteriia</taxon>
        <taxon>Flavobacteriales</taxon>
        <taxon>Flavobacteriaceae</taxon>
        <taxon>Flavobacterium</taxon>
    </lineage>
</organism>
<evidence type="ECO:0000259" key="4">
    <source>
        <dbReference type="SMART" id="SM00479"/>
    </source>
</evidence>
<dbReference type="OrthoDB" id="1244776at2"/>
<reference evidence="5 6" key="1">
    <citation type="submission" date="2018-05" db="EMBL/GenBank/DDBJ databases">
        <title>Flavobacterium sp. strain IMCC34758, incomplete genome.</title>
        <authorList>
            <person name="Joung Y."/>
        </authorList>
    </citation>
    <scope>NUCLEOTIDE SEQUENCE [LARGE SCALE GENOMIC DNA]</scope>
    <source>
        <strain evidence="5 6">IMCC34758</strain>
    </source>
</reference>
<evidence type="ECO:0000256" key="2">
    <source>
        <dbReference type="ARBA" id="ARBA00022801"/>
    </source>
</evidence>
<dbReference type="SUPFAM" id="SSF53098">
    <property type="entry name" value="Ribonuclease H-like"/>
    <property type="match status" value="1"/>
</dbReference>
<dbReference type="InterPro" id="IPR047201">
    <property type="entry name" value="ERI-1_3'hExo-like"/>
</dbReference>
<protein>
    <submittedName>
        <fullName evidence="5">DNA polymerase III</fullName>
    </submittedName>
</protein>
<dbReference type="GO" id="GO:0003676">
    <property type="term" value="F:nucleic acid binding"/>
    <property type="evidence" value="ECO:0007669"/>
    <property type="project" value="InterPro"/>
</dbReference>
<sequence length="182" mass="20872">MVLYDKIIVIDIEATCWETKEETLLNQREIIEIGVCKLILSSGKIENKQSFYIKPEISQVSSFCSQLTGITNEKLQIEGTSLEKALKKINSRYSAKYRTFAGYGDFDQEILEQECKAKAIENPFRNDYLNIKTLFNLVYLQEKPQGLLKELELIGESFEGKNHNGADDAYNAAKLLYKVLQR</sequence>
<comment type="caution">
    <text evidence="5">The sequence shown here is derived from an EMBL/GenBank/DDBJ whole genome shotgun (WGS) entry which is preliminary data.</text>
</comment>
<evidence type="ECO:0000313" key="5">
    <source>
        <dbReference type="EMBL" id="PXY45895.1"/>
    </source>
</evidence>
<dbReference type="Gene3D" id="3.30.420.10">
    <property type="entry name" value="Ribonuclease H-like superfamily/Ribonuclease H"/>
    <property type="match status" value="1"/>
</dbReference>
<dbReference type="InterPro" id="IPR051274">
    <property type="entry name" value="3-5_Exoribonuclease"/>
</dbReference>
<dbReference type="CDD" id="cd06133">
    <property type="entry name" value="ERI-1_3'hExo_like"/>
    <property type="match status" value="1"/>
</dbReference>
<dbReference type="InterPro" id="IPR036397">
    <property type="entry name" value="RNaseH_sf"/>
</dbReference>
<evidence type="ECO:0000256" key="1">
    <source>
        <dbReference type="ARBA" id="ARBA00022722"/>
    </source>
</evidence>
<evidence type="ECO:0000313" key="6">
    <source>
        <dbReference type="Proteomes" id="UP000247681"/>
    </source>
</evidence>
<dbReference type="PANTHER" id="PTHR23044:SF61">
    <property type="entry name" value="3'-5' EXORIBONUCLEASE 1-RELATED"/>
    <property type="match status" value="1"/>
</dbReference>
<keyword evidence="6" id="KW-1185">Reference proteome</keyword>
<proteinExistence type="predicted"/>
<keyword evidence="1" id="KW-0540">Nuclease</keyword>
<dbReference type="GO" id="GO:0000175">
    <property type="term" value="F:3'-5'-RNA exonuclease activity"/>
    <property type="evidence" value="ECO:0007669"/>
    <property type="project" value="InterPro"/>
</dbReference>
<name>A0A2V4C3Y6_9FLAO</name>
<dbReference type="EMBL" id="QJHL01000001">
    <property type="protein sequence ID" value="PXY45895.1"/>
    <property type="molecule type" value="Genomic_DNA"/>
</dbReference>
<dbReference type="GO" id="GO:0006259">
    <property type="term" value="P:DNA metabolic process"/>
    <property type="evidence" value="ECO:0007669"/>
    <property type="project" value="UniProtKB-ARBA"/>
</dbReference>
<dbReference type="SMART" id="SM00479">
    <property type="entry name" value="EXOIII"/>
    <property type="match status" value="1"/>
</dbReference>
<dbReference type="InterPro" id="IPR013520">
    <property type="entry name" value="Ribonucl_H"/>
</dbReference>
<gene>
    <name evidence="5" type="ORF">DMB68_01510</name>
</gene>
<dbReference type="AlphaFoldDB" id="A0A2V4C3Y6"/>
<dbReference type="Proteomes" id="UP000247681">
    <property type="component" value="Unassembled WGS sequence"/>
</dbReference>
<dbReference type="InterPro" id="IPR012337">
    <property type="entry name" value="RNaseH-like_sf"/>
</dbReference>
<dbReference type="PANTHER" id="PTHR23044">
    <property type="entry name" value="3'-5' EXONUCLEASE ERI1-RELATED"/>
    <property type="match status" value="1"/>
</dbReference>
<feature type="domain" description="Exonuclease" evidence="4">
    <location>
        <begin position="6"/>
        <end position="182"/>
    </location>
</feature>
<accession>A0A2V4C3Y6</accession>
<keyword evidence="3" id="KW-0269">Exonuclease</keyword>